<proteinExistence type="predicted"/>
<accession>A0AAV7I2L2</accession>
<dbReference type="Proteomes" id="UP000826195">
    <property type="component" value="Unassembled WGS sequence"/>
</dbReference>
<gene>
    <name evidence="2" type="ORF">KQX54_015154</name>
</gene>
<dbReference type="InterPro" id="IPR038765">
    <property type="entry name" value="Papain-like_cys_pep_sf"/>
</dbReference>
<comment type="caution">
    <text evidence="2">The sequence shown here is derived from an EMBL/GenBank/DDBJ whole genome shotgun (WGS) entry which is preliminary data.</text>
</comment>
<sequence>MPAWILKDNSLRDEKIVVEDIDEYQVEEIVSIQEDKIDQNLVDNDDDDKKPLNESDENLEDIDDDKTPLNESDENLEDIDHDKTPLNESDENLEDIDHDKKPLNESDESLLYNRDDKSINESDDEPLDESIYENWKGLGNDSKHKKFNWINTENFNNGENKDDNIQNNSAPVHKITKSKISNYNNNSEIKFEKANVQEYFATTISSNNSIDEDHCYSNKSPLVETHENKVESVVTSITRQIKKEGKYFQTCPDINLINDGVVKKLREMNKDNSKKGKKKNGITLESFGKIYQSKFQILYPIYKDRELTQANSENEDKDDNGKSLSRVIDCQDKITLNVYVYIELEMPETFNKKPKEAKLRDFPKHIILSEQNLLGERKQLRYRLCGVIGYANKHYVAYCQGLSGTWQFFNDLLSAPHAITSSASINPHEVLYILCHSSL</sequence>
<evidence type="ECO:0000313" key="3">
    <source>
        <dbReference type="Proteomes" id="UP000826195"/>
    </source>
</evidence>
<organism evidence="2 3">
    <name type="scientific">Cotesia glomerata</name>
    <name type="common">Lepidopteran parasitic wasp</name>
    <name type="synonym">Apanteles glomeratus</name>
    <dbReference type="NCBI Taxonomy" id="32391"/>
    <lineage>
        <taxon>Eukaryota</taxon>
        <taxon>Metazoa</taxon>
        <taxon>Ecdysozoa</taxon>
        <taxon>Arthropoda</taxon>
        <taxon>Hexapoda</taxon>
        <taxon>Insecta</taxon>
        <taxon>Pterygota</taxon>
        <taxon>Neoptera</taxon>
        <taxon>Endopterygota</taxon>
        <taxon>Hymenoptera</taxon>
        <taxon>Apocrita</taxon>
        <taxon>Ichneumonoidea</taxon>
        <taxon>Braconidae</taxon>
        <taxon>Microgastrinae</taxon>
        <taxon>Cotesia</taxon>
    </lineage>
</organism>
<name>A0AAV7I2L2_COTGL</name>
<evidence type="ECO:0000313" key="2">
    <source>
        <dbReference type="EMBL" id="KAH0540260.1"/>
    </source>
</evidence>
<protein>
    <recommendedName>
        <fullName evidence="4">USP domain-containing protein</fullName>
    </recommendedName>
</protein>
<feature type="region of interest" description="Disordered" evidence="1">
    <location>
        <begin position="37"/>
        <end position="126"/>
    </location>
</feature>
<dbReference type="AlphaFoldDB" id="A0AAV7I2L2"/>
<evidence type="ECO:0008006" key="4">
    <source>
        <dbReference type="Google" id="ProtNLM"/>
    </source>
</evidence>
<reference evidence="2 3" key="1">
    <citation type="journal article" date="2021" name="J. Hered.">
        <title>A chromosome-level genome assembly of the parasitoid wasp, Cotesia glomerata (Hymenoptera: Braconidae).</title>
        <authorList>
            <person name="Pinto B.J."/>
            <person name="Weis J.J."/>
            <person name="Gamble T."/>
            <person name="Ode P.J."/>
            <person name="Paul R."/>
            <person name="Zaspel J.M."/>
        </authorList>
    </citation>
    <scope>NUCLEOTIDE SEQUENCE [LARGE SCALE GENOMIC DNA]</scope>
    <source>
        <strain evidence="2">CgM1</strain>
    </source>
</reference>
<dbReference type="EMBL" id="JAHXZJ010002609">
    <property type="protein sequence ID" value="KAH0540260.1"/>
    <property type="molecule type" value="Genomic_DNA"/>
</dbReference>
<evidence type="ECO:0000256" key="1">
    <source>
        <dbReference type="SAM" id="MobiDB-lite"/>
    </source>
</evidence>
<feature type="compositionally biased region" description="Basic and acidic residues" evidence="1">
    <location>
        <begin position="95"/>
        <end position="104"/>
    </location>
</feature>
<dbReference type="SUPFAM" id="SSF54001">
    <property type="entry name" value="Cysteine proteinases"/>
    <property type="match status" value="1"/>
</dbReference>
<keyword evidence="3" id="KW-1185">Reference proteome</keyword>
<feature type="compositionally biased region" description="Acidic residues" evidence="1">
    <location>
        <begin position="54"/>
        <end position="64"/>
    </location>
</feature>